<dbReference type="Gene3D" id="2.20.110.10">
    <property type="entry name" value="Histone H3 K4-specific methyltransferase SET7/9 N-terminal domain"/>
    <property type="match status" value="1"/>
</dbReference>
<comment type="similarity">
    <text evidence="5">Belongs to the FKBP-type PPIase family.</text>
</comment>
<evidence type="ECO:0000313" key="9">
    <source>
        <dbReference type="Proteomes" id="UP000658258"/>
    </source>
</evidence>
<proteinExistence type="inferred from homology"/>
<evidence type="ECO:0000256" key="4">
    <source>
        <dbReference type="PROSITE-ProRule" id="PRU00277"/>
    </source>
</evidence>
<dbReference type="SUPFAM" id="SSF54534">
    <property type="entry name" value="FKBP-like"/>
    <property type="match status" value="1"/>
</dbReference>
<keyword evidence="2 4" id="KW-0697">Rotamase</keyword>
<dbReference type="Proteomes" id="UP000658258">
    <property type="component" value="Unassembled WGS sequence"/>
</dbReference>
<feature type="signal peptide" evidence="6">
    <location>
        <begin position="1"/>
        <end position="21"/>
    </location>
</feature>
<accession>A0ABQ3I0H8</accession>
<dbReference type="RefSeq" id="WP_189628547.1">
    <property type="nucleotide sequence ID" value="NZ_BNAG01000001.1"/>
</dbReference>
<evidence type="ECO:0000256" key="1">
    <source>
        <dbReference type="ARBA" id="ARBA00000971"/>
    </source>
</evidence>
<comment type="catalytic activity">
    <reaction evidence="1 4 5">
        <text>[protein]-peptidylproline (omega=180) = [protein]-peptidylproline (omega=0)</text>
        <dbReference type="Rhea" id="RHEA:16237"/>
        <dbReference type="Rhea" id="RHEA-COMP:10747"/>
        <dbReference type="Rhea" id="RHEA-COMP:10748"/>
        <dbReference type="ChEBI" id="CHEBI:83833"/>
        <dbReference type="ChEBI" id="CHEBI:83834"/>
        <dbReference type="EC" id="5.2.1.8"/>
    </reaction>
</comment>
<dbReference type="Pfam" id="PF00254">
    <property type="entry name" value="FKBP_C"/>
    <property type="match status" value="1"/>
</dbReference>
<evidence type="ECO:0000256" key="2">
    <source>
        <dbReference type="ARBA" id="ARBA00023110"/>
    </source>
</evidence>
<dbReference type="InterPro" id="IPR044609">
    <property type="entry name" value="FKBP2/11"/>
</dbReference>
<protein>
    <recommendedName>
        <fullName evidence="5">Peptidyl-prolyl cis-trans isomerase</fullName>
        <ecNumber evidence="5">5.2.1.8</ecNumber>
    </recommendedName>
</protein>
<dbReference type="Gene3D" id="3.10.50.40">
    <property type="match status" value="1"/>
</dbReference>
<keyword evidence="9" id="KW-1185">Reference proteome</keyword>
<keyword evidence="3 4" id="KW-0413">Isomerase</keyword>
<gene>
    <name evidence="8" type="ORF">GCM10011340_04380</name>
</gene>
<dbReference type="PANTHER" id="PTHR45779">
    <property type="entry name" value="PEPTIDYLPROLYL ISOMERASE"/>
    <property type="match status" value="1"/>
</dbReference>
<comment type="caution">
    <text evidence="8">The sequence shown here is derived from an EMBL/GenBank/DDBJ whole genome shotgun (WGS) entry which is preliminary data.</text>
</comment>
<sequence length="215" mass="24651">MRLVTPLTLLLIFLALSPALAQKTVEHYPSGEKKYQGRMADGKKIGTHTYWYENGQKKKQEKYNENGVLVRLREWNENGELTKDEKPEELMAKMRVEQFAKMNWIELQEGVSFYKIKGNNSPKTSSDLTNYIVHYAIYLEDGTEIESSLYSNTPIPVNLEKHNMIDGFVIGLKHFNEGDNGFIKIPHRLAYGSEGTKNIPAYSTLVFQVIVMKAE</sequence>
<evidence type="ECO:0000256" key="6">
    <source>
        <dbReference type="SAM" id="SignalP"/>
    </source>
</evidence>
<dbReference type="PROSITE" id="PS50059">
    <property type="entry name" value="FKBP_PPIASE"/>
    <property type="match status" value="1"/>
</dbReference>
<organism evidence="8 9">
    <name type="scientific">Roseivirga thermotolerans</name>
    <dbReference type="NCBI Taxonomy" id="1758176"/>
    <lineage>
        <taxon>Bacteria</taxon>
        <taxon>Pseudomonadati</taxon>
        <taxon>Bacteroidota</taxon>
        <taxon>Cytophagia</taxon>
        <taxon>Cytophagales</taxon>
        <taxon>Roseivirgaceae</taxon>
        <taxon>Roseivirga</taxon>
    </lineage>
</organism>
<feature type="domain" description="PPIase FKBP-type" evidence="7">
    <location>
        <begin position="128"/>
        <end position="215"/>
    </location>
</feature>
<dbReference type="InterPro" id="IPR046357">
    <property type="entry name" value="PPIase_dom_sf"/>
</dbReference>
<evidence type="ECO:0000313" key="8">
    <source>
        <dbReference type="EMBL" id="GHE53121.1"/>
    </source>
</evidence>
<dbReference type="SUPFAM" id="SSF82185">
    <property type="entry name" value="Histone H3 K4-specific methyltransferase SET7/9 N-terminal domain"/>
    <property type="match status" value="1"/>
</dbReference>
<evidence type="ECO:0000259" key="7">
    <source>
        <dbReference type="PROSITE" id="PS50059"/>
    </source>
</evidence>
<dbReference type="InterPro" id="IPR001179">
    <property type="entry name" value="PPIase_FKBP_dom"/>
</dbReference>
<evidence type="ECO:0000256" key="5">
    <source>
        <dbReference type="RuleBase" id="RU003915"/>
    </source>
</evidence>
<name>A0ABQ3I0H8_9BACT</name>
<reference evidence="9" key="1">
    <citation type="journal article" date="2019" name="Int. J. Syst. Evol. Microbiol.">
        <title>The Global Catalogue of Microorganisms (GCM) 10K type strain sequencing project: providing services to taxonomists for standard genome sequencing and annotation.</title>
        <authorList>
            <consortium name="The Broad Institute Genomics Platform"/>
            <consortium name="The Broad Institute Genome Sequencing Center for Infectious Disease"/>
            <person name="Wu L."/>
            <person name="Ma J."/>
        </authorList>
    </citation>
    <scope>NUCLEOTIDE SEQUENCE [LARGE SCALE GENOMIC DNA]</scope>
    <source>
        <strain evidence="9">CGMCC 1.15111</strain>
    </source>
</reference>
<evidence type="ECO:0000256" key="3">
    <source>
        <dbReference type="ARBA" id="ARBA00023235"/>
    </source>
</evidence>
<dbReference type="EC" id="5.2.1.8" evidence="5"/>
<keyword evidence="6" id="KW-0732">Signal</keyword>
<dbReference type="EMBL" id="BNAG01000001">
    <property type="protein sequence ID" value="GHE53121.1"/>
    <property type="molecule type" value="Genomic_DNA"/>
</dbReference>
<feature type="chain" id="PRO_5045553709" description="Peptidyl-prolyl cis-trans isomerase" evidence="6">
    <location>
        <begin position="22"/>
        <end position="215"/>
    </location>
</feature>
<dbReference type="PANTHER" id="PTHR45779:SF7">
    <property type="entry name" value="PEPTIDYLPROLYL ISOMERASE"/>
    <property type="match status" value="1"/>
</dbReference>